<dbReference type="EMBL" id="JBEPSH010000001">
    <property type="protein sequence ID" value="MET4575380.1"/>
    <property type="molecule type" value="Genomic_DNA"/>
</dbReference>
<dbReference type="RefSeq" id="WP_354440785.1">
    <property type="nucleotide sequence ID" value="NZ_JBEPSH010000001.1"/>
</dbReference>
<evidence type="ECO:0000313" key="2">
    <source>
        <dbReference type="EMBL" id="MET4575380.1"/>
    </source>
</evidence>
<sequence>MFPWKLLGSEERSVDVKIKGRHTISDGDALRAVVLDGLDIGQFPTWLVADAVRRGTLQTVLATQGIEGSPIQALWPATRYLAPKIRATVETGG</sequence>
<proteinExistence type="predicted"/>
<organism evidence="2 3">
    <name type="scientific">Ottowia thiooxydans</name>
    <dbReference type="NCBI Taxonomy" id="219182"/>
    <lineage>
        <taxon>Bacteria</taxon>
        <taxon>Pseudomonadati</taxon>
        <taxon>Pseudomonadota</taxon>
        <taxon>Betaproteobacteria</taxon>
        <taxon>Burkholderiales</taxon>
        <taxon>Comamonadaceae</taxon>
        <taxon>Ottowia</taxon>
    </lineage>
</organism>
<keyword evidence="3" id="KW-1185">Reference proteome</keyword>
<dbReference type="GO" id="GO:0003677">
    <property type="term" value="F:DNA binding"/>
    <property type="evidence" value="ECO:0007669"/>
    <property type="project" value="UniProtKB-KW"/>
</dbReference>
<dbReference type="InterPro" id="IPR005119">
    <property type="entry name" value="LysR_subst-bd"/>
</dbReference>
<reference evidence="2 3" key="1">
    <citation type="submission" date="2024-06" db="EMBL/GenBank/DDBJ databases">
        <title>Sorghum-associated microbial communities from plants grown in Nebraska, USA.</title>
        <authorList>
            <person name="Schachtman D."/>
        </authorList>
    </citation>
    <scope>NUCLEOTIDE SEQUENCE [LARGE SCALE GENOMIC DNA]</scope>
    <source>
        <strain evidence="2 3">2709</strain>
    </source>
</reference>
<gene>
    <name evidence="2" type="ORF">ABIE13_000477</name>
</gene>
<protein>
    <submittedName>
        <fullName evidence="2">DNA-binding transcriptional LysR family regulator</fullName>
    </submittedName>
</protein>
<dbReference type="Proteomes" id="UP001549320">
    <property type="component" value="Unassembled WGS sequence"/>
</dbReference>
<dbReference type="Gene3D" id="3.40.190.10">
    <property type="entry name" value="Periplasmic binding protein-like II"/>
    <property type="match status" value="2"/>
</dbReference>
<evidence type="ECO:0000259" key="1">
    <source>
        <dbReference type="Pfam" id="PF03466"/>
    </source>
</evidence>
<keyword evidence="2" id="KW-0238">DNA-binding</keyword>
<accession>A0ABV2Q2X8</accession>
<evidence type="ECO:0000313" key="3">
    <source>
        <dbReference type="Proteomes" id="UP001549320"/>
    </source>
</evidence>
<comment type="caution">
    <text evidence="2">The sequence shown here is derived from an EMBL/GenBank/DDBJ whole genome shotgun (WGS) entry which is preliminary data.</text>
</comment>
<feature type="domain" description="LysR substrate-binding" evidence="1">
    <location>
        <begin position="12"/>
        <end position="90"/>
    </location>
</feature>
<dbReference type="Pfam" id="PF03466">
    <property type="entry name" value="LysR_substrate"/>
    <property type="match status" value="1"/>
</dbReference>
<dbReference type="SUPFAM" id="SSF53850">
    <property type="entry name" value="Periplasmic binding protein-like II"/>
    <property type="match status" value="1"/>
</dbReference>
<name>A0ABV2Q2X8_9BURK</name>